<organism evidence="2 3">
    <name type="scientific">Liparis tanakae</name>
    <name type="common">Tanaka's snailfish</name>
    <dbReference type="NCBI Taxonomy" id="230148"/>
    <lineage>
        <taxon>Eukaryota</taxon>
        <taxon>Metazoa</taxon>
        <taxon>Chordata</taxon>
        <taxon>Craniata</taxon>
        <taxon>Vertebrata</taxon>
        <taxon>Euteleostomi</taxon>
        <taxon>Actinopterygii</taxon>
        <taxon>Neopterygii</taxon>
        <taxon>Teleostei</taxon>
        <taxon>Neoteleostei</taxon>
        <taxon>Acanthomorphata</taxon>
        <taxon>Eupercaria</taxon>
        <taxon>Perciformes</taxon>
        <taxon>Cottioidei</taxon>
        <taxon>Cottales</taxon>
        <taxon>Liparidae</taxon>
        <taxon>Liparis</taxon>
    </lineage>
</organism>
<accession>A0A4Z2FDA7</accession>
<proteinExistence type="predicted"/>
<evidence type="ECO:0000313" key="3">
    <source>
        <dbReference type="Proteomes" id="UP000314294"/>
    </source>
</evidence>
<feature type="compositionally biased region" description="Polar residues" evidence="1">
    <location>
        <begin position="107"/>
        <end position="116"/>
    </location>
</feature>
<evidence type="ECO:0000256" key="1">
    <source>
        <dbReference type="SAM" id="MobiDB-lite"/>
    </source>
</evidence>
<keyword evidence="3" id="KW-1185">Reference proteome</keyword>
<gene>
    <name evidence="2" type="ORF">EYF80_050887</name>
</gene>
<protein>
    <submittedName>
        <fullName evidence="2">Uncharacterized protein</fullName>
    </submittedName>
</protein>
<dbReference type="AlphaFoldDB" id="A0A4Z2FDA7"/>
<feature type="region of interest" description="Disordered" evidence="1">
    <location>
        <begin position="105"/>
        <end position="127"/>
    </location>
</feature>
<feature type="region of interest" description="Disordered" evidence="1">
    <location>
        <begin position="46"/>
        <end position="65"/>
    </location>
</feature>
<reference evidence="2 3" key="1">
    <citation type="submission" date="2019-03" db="EMBL/GenBank/DDBJ databases">
        <title>First draft genome of Liparis tanakae, snailfish: a comprehensive survey of snailfish specific genes.</title>
        <authorList>
            <person name="Kim W."/>
            <person name="Song I."/>
            <person name="Jeong J.-H."/>
            <person name="Kim D."/>
            <person name="Kim S."/>
            <person name="Ryu S."/>
            <person name="Song J.Y."/>
            <person name="Lee S.K."/>
        </authorList>
    </citation>
    <scope>NUCLEOTIDE SEQUENCE [LARGE SCALE GENOMIC DNA]</scope>
    <source>
        <tissue evidence="2">Muscle</tissue>
    </source>
</reference>
<dbReference type="EMBL" id="SRLO01001322">
    <property type="protein sequence ID" value="TNN38961.1"/>
    <property type="molecule type" value="Genomic_DNA"/>
</dbReference>
<sequence length="141" mass="15459">MRSPVVGSGIKPPAFGVKPDAESRRNPRPGSFPIVRERRRRGDLLSLAEIKGDEPSSARQKGRGVERTRGIPLLFFLGTSERDKSPKKTGGGRDVASELVTEETLRHLNTNNTSPLTPRPEAPLTRVDVDIVSGRRVTPEL</sequence>
<evidence type="ECO:0000313" key="2">
    <source>
        <dbReference type="EMBL" id="TNN38961.1"/>
    </source>
</evidence>
<name>A0A4Z2FDA7_9TELE</name>
<dbReference type="Proteomes" id="UP000314294">
    <property type="component" value="Unassembled WGS sequence"/>
</dbReference>
<feature type="region of interest" description="Disordered" evidence="1">
    <location>
        <begin position="1"/>
        <end position="39"/>
    </location>
</feature>
<comment type="caution">
    <text evidence="2">The sequence shown here is derived from an EMBL/GenBank/DDBJ whole genome shotgun (WGS) entry which is preliminary data.</text>
</comment>